<dbReference type="Proteomes" id="UP000789375">
    <property type="component" value="Unassembled WGS sequence"/>
</dbReference>
<gene>
    <name evidence="1" type="ORF">FMOSSE_LOCUS7176</name>
</gene>
<name>A0A9N9FVH0_FUNMO</name>
<sequence length="604" mass="70153">MSRDYSSVTNCLSARIPRNTSLEIRSDTDAMSLQTAKTSHPKRFLKNSSKILIGSTNQQNSNETSIPIQINAIVDMKFIFGEQYAKVSFEVDQSLQPQWEPVKNIQGVEGLILKFQQLREEEERAGREERLKELKKRPNLYLHKDYKATTNVSDQVSNNTINVYSSKLKTVTFAQNPNSVQVQIPIPKIPIENVNNSSLIKTGFTHKSILKSALRISKVAENQNRPWQWNGILFKGKMRDFVAKVIVKPVKEGSNYKIILDTLGLNNAICITNAIPLSYALYLVGKNRKELSDIFLMECESGNLKEEQIIMKLHNLVTYIRLENDYNGIYFFVFADYRLLCENLSFDQETTEPILLVAKNVKIKQRYLIVQQPMVQLLDYETNRNANYYKAKTELIANGYNDFITKLCEQKPNFTVYANLKFGETESIINVMRAFGANYLPNYYCDNMDLVLVHVLMLDQINFMPNLIKLKRQQQCKFFVYGWDFKRQDSIKFEEHFISGGFLSVTIKTLLEEGNGLQRILDIIEYQKEKGVNWKILLDPEIKYHNYNFDVLINPNLNDEYSEIEEVDYFDILLWRKDTTNQLQRHCILIANEEETFSRPKIPG</sequence>
<evidence type="ECO:0000313" key="1">
    <source>
        <dbReference type="EMBL" id="CAG8565419.1"/>
    </source>
</evidence>
<organism evidence="1 2">
    <name type="scientific">Funneliformis mosseae</name>
    <name type="common">Endomycorrhizal fungus</name>
    <name type="synonym">Glomus mosseae</name>
    <dbReference type="NCBI Taxonomy" id="27381"/>
    <lineage>
        <taxon>Eukaryota</taxon>
        <taxon>Fungi</taxon>
        <taxon>Fungi incertae sedis</taxon>
        <taxon>Mucoromycota</taxon>
        <taxon>Glomeromycotina</taxon>
        <taxon>Glomeromycetes</taxon>
        <taxon>Glomerales</taxon>
        <taxon>Glomeraceae</taxon>
        <taxon>Funneliformis</taxon>
    </lineage>
</organism>
<protein>
    <submittedName>
        <fullName evidence="1">5568_t:CDS:1</fullName>
    </submittedName>
</protein>
<feature type="non-terminal residue" evidence="1">
    <location>
        <position position="604"/>
    </location>
</feature>
<accession>A0A9N9FVH0</accession>
<reference evidence="1" key="1">
    <citation type="submission" date="2021-06" db="EMBL/GenBank/DDBJ databases">
        <authorList>
            <person name="Kallberg Y."/>
            <person name="Tangrot J."/>
            <person name="Rosling A."/>
        </authorList>
    </citation>
    <scope>NUCLEOTIDE SEQUENCE</scope>
    <source>
        <strain evidence="1">87-6 pot B 2015</strain>
    </source>
</reference>
<evidence type="ECO:0000313" key="2">
    <source>
        <dbReference type="Proteomes" id="UP000789375"/>
    </source>
</evidence>
<dbReference type="AlphaFoldDB" id="A0A9N9FVH0"/>
<proteinExistence type="predicted"/>
<keyword evidence="2" id="KW-1185">Reference proteome</keyword>
<comment type="caution">
    <text evidence="1">The sequence shown here is derived from an EMBL/GenBank/DDBJ whole genome shotgun (WGS) entry which is preliminary data.</text>
</comment>
<dbReference type="EMBL" id="CAJVPP010001625">
    <property type="protein sequence ID" value="CAG8565419.1"/>
    <property type="molecule type" value="Genomic_DNA"/>
</dbReference>